<dbReference type="KEGG" id="taqu:KDW03_02460"/>
<organism evidence="1 2">
    <name type="scientific">Thermospira aquatica</name>
    <dbReference type="NCBI Taxonomy" id="2828656"/>
    <lineage>
        <taxon>Bacteria</taxon>
        <taxon>Pseudomonadati</taxon>
        <taxon>Spirochaetota</taxon>
        <taxon>Spirochaetia</taxon>
        <taxon>Brevinematales</taxon>
        <taxon>Thermospiraceae</taxon>
        <taxon>Thermospira</taxon>
    </lineage>
</organism>
<reference evidence="1" key="2">
    <citation type="submission" date="2022-06" db="EMBL/GenBank/DDBJ databases">
        <title>Thermospira aquatica gen. nov., sp. nov.</title>
        <authorList>
            <person name="Ben Ali Gam Z."/>
            <person name="Labat M."/>
        </authorList>
    </citation>
    <scope>NUCLEOTIDE SEQUENCE</scope>
    <source>
        <strain evidence="1">F1F22</strain>
    </source>
</reference>
<dbReference type="EMBL" id="CP073355">
    <property type="protein sequence ID" value="URA10684.1"/>
    <property type="molecule type" value="Genomic_DNA"/>
</dbReference>
<proteinExistence type="predicted"/>
<sequence>MKKVFTGLFFVISLGFASDLWYSQAYLAYLSLGYLCMLSTNGMYSPQEAVNRAREVKIIAQTSLKTLYQANDARGQALRLVYENLVFQANGLVSLLQTPSEEILQTYENLRQKTWNTLEMVKELP</sequence>
<protein>
    <submittedName>
        <fullName evidence="1">Uncharacterized protein</fullName>
    </submittedName>
</protein>
<dbReference type="AlphaFoldDB" id="A0AAX3BEJ7"/>
<evidence type="ECO:0000313" key="1">
    <source>
        <dbReference type="EMBL" id="URA10684.1"/>
    </source>
</evidence>
<reference evidence="1" key="1">
    <citation type="submission" date="2021-04" db="EMBL/GenBank/DDBJ databases">
        <authorList>
            <person name="Postec A."/>
        </authorList>
    </citation>
    <scope>NUCLEOTIDE SEQUENCE</scope>
    <source>
        <strain evidence="1">F1F22</strain>
    </source>
</reference>
<name>A0AAX3BEJ7_9SPIR</name>
<gene>
    <name evidence="1" type="ORF">KDW03_02460</name>
</gene>
<dbReference type="RefSeq" id="WP_271435811.1">
    <property type="nucleotide sequence ID" value="NZ_CP073355.1"/>
</dbReference>
<keyword evidence="2" id="KW-1185">Reference proteome</keyword>
<dbReference type="Proteomes" id="UP001056539">
    <property type="component" value="Chromosome"/>
</dbReference>
<evidence type="ECO:0000313" key="2">
    <source>
        <dbReference type="Proteomes" id="UP001056539"/>
    </source>
</evidence>
<accession>A0AAX3BEJ7</accession>